<dbReference type="EMBL" id="DYUD01000014">
    <property type="protein sequence ID" value="HJG88629.1"/>
    <property type="molecule type" value="Genomic_DNA"/>
</dbReference>
<comment type="caution">
    <text evidence="2">The sequence shown here is derived from an EMBL/GenBank/DDBJ whole genome shotgun (WGS) entry which is preliminary data.</text>
</comment>
<feature type="signal peptide" evidence="1">
    <location>
        <begin position="1"/>
        <end position="19"/>
    </location>
</feature>
<dbReference type="Proteomes" id="UP000757103">
    <property type="component" value="Unassembled WGS sequence"/>
</dbReference>
<proteinExistence type="predicted"/>
<dbReference type="PROSITE" id="PS51257">
    <property type="entry name" value="PROKAR_LIPOPROTEIN"/>
    <property type="match status" value="1"/>
</dbReference>
<sequence>MRNTIYLLLTSILILSACAEEEHWDSVAPGHDAGDFSFLLAHEEYAEPRSAESLTGESQPGAASLRQTLSNYDRVEFVVVDEAGDKVSGVKGLYDKNTSNMRLEGLHAGAYRILILGMKGDPSADQATIHPINHISEVWLSFPEELAKPLDGEYFYSATPFTVREVSTASGHEVIAEIPERIVQRRIVGRMDFAFSYNNPYIRTAVTSNTIAFNSNSRFYTQLSGEGLYSG</sequence>
<feature type="non-terminal residue" evidence="2">
    <location>
        <position position="231"/>
    </location>
</feature>
<accession>A0A921SUT2</accession>
<evidence type="ECO:0000313" key="2">
    <source>
        <dbReference type="EMBL" id="HJG88629.1"/>
    </source>
</evidence>
<protein>
    <recommendedName>
        <fullName evidence="4">Lipoprotein</fullName>
    </recommendedName>
</protein>
<reference evidence="2" key="2">
    <citation type="submission" date="2021-09" db="EMBL/GenBank/DDBJ databases">
        <authorList>
            <person name="Gilroy R."/>
        </authorList>
    </citation>
    <scope>NUCLEOTIDE SEQUENCE</scope>
    <source>
        <strain evidence="2">CHK121-7720</strain>
    </source>
</reference>
<dbReference type="AlphaFoldDB" id="A0A921SUT2"/>
<evidence type="ECO:0008006" key="4">
    <source>
        <dbReference type="Google" id="ProtNLM"/>
    </source>
</evidence>
<feature type="chain" id="PRO_5037181898" description="Lipoprotein" evidence="1">
    <location>
        <begin position="20"/>
        <end position="231"/>
    </location>
</feature>
<evidence type="ECO:0000256" key="1">
    <source>
        <dbReference type="SAM" id="SignalP"/>
    </source>
</evidence>
<reference evidence="2" key="1">
    <citation type="journal article" date="2021" name="PeerJ">
        <title>Extensive microbial diversity within the chicken gut microbiome revealed by metagenomics and culture.</title>
        <authorList>
            <person name="Gilroy R."/>
            <person name="Ravi A."/>
            <person name="Getino M."/>
            <person name="Pursley I."/>
            <person name="Horton D.L."/>
            <person name="Alikhan N.F."/>
            <person name="Baker D."/>
            <person name="Gharbi K."/>
            <person name="Hall N."/>
            <person name="Watson M."/>
            <person name="Adriaenssens E.M."/>
            <person name="Foster-Nyarko E."/>
            <person name="Jarju S."/>
            <person name="Secka A."/>
            <person name="Antonio M."/>
            <person name="Oren A."/>
            <person name="Chaudhuri R.R."/>
            <person name="La Ragione R."/>
            <person name="Hildebrand F."/>
            <person name="Pallen M.J."/>
        </authorList>
    </citation>
    <scope>NUCLEOTIDE SEQUENCE</scope>
    <source>
        <strain evidence="2">CHK121-7720</strain>
    </source>
</reference>
<gene>
    <name evidence="2" type="ORF">K8U91_04020</name>
</gene>
<evidence type="ECO:0000313" key="3">
    <source>
        <dbReference type="Proteomes" id="UP000757103"/>
    </source>
</evidence>
<organism evidence="2 3">
    <name type="scientific">Barnesiella viscericola</name>
    <dbReference type="NCBI Taxonomy" id="397865"/>
    <lineage>
        <taxon>Bacteria</taxon>
        <taxon>Pseudomonadati</taxon>
        <taxon>Bacteroidota</taxon>
        <taxon>Bacteroidia</taxon>
        <taxon>Bacteroidales</taxon>
        <taxon>Barnesiellaceae</taxon>
        <taxon>Barnesiella</taxon>
    </lineage>
</organism>
<name>A0A921SUT2_9BACT</name>
<keyword evidence="1" id="KW-0732">Signal</keyword>